<reference evidence="2" key="1">
    <citation type="submission" date="2021-05" db="EMBL/GenBank/DDBJ databases">
        <authorList>
            <person name="Khan N."/>
        </authorList>
    </citation>
    <scope>NUCLEOTIDE SEQUENCE</scope>
</reference>
<accession>A0A8J2ISX0</accession>
<organism evidence="2 3">
    <name type="scientific">Fusarium equiseti</name>
    <name type="common">Fusarium scirpi</name>
    <dbReference type="NCBI Taxonomy" id="61235"/>
    <lineage>
        <taxon>Eukaryota</taxon>
        <taxon>Fungi</taxon>
        <taxon>Dikarya</taxon>
        <taxon>Ascomycota</taxon>
        <taxon>Pezizomycotina</taxon>
        <taxon>Sordariomycetes</taxon>
        <taxon>Hypocreomycetidae</taxon>
        <taxon>Hypocreales</taxon>
        <taxon>Nectriaceae</taxon>
        <taxon>Fusarium</taxon>
        <taxon>Fusarium incarnatum-equiseti species complex</taxon>
    </lineage>
</organism>
<dbReference type="Proteomes" id="UP000693738">
    <property type="component" value="Unassembled WGS sequence"/>
</dbReference>
<evidence type="ECO:0000313" key="2">
    <source>
        <dbReference type="EMBL" id="CAG7562545.1"/>
    </source>
</evidence>
<dbReference type="Pfam" id="PF06985">
    <property type="entry name" value="HET"/>
    <property type="match status" value="1"/>
</dbReference>
<name>A0A8J2ISX0_FUSEQ</name>
<proteinExistence type="predicted"/>
<evidence type="ECO:0000259" key="1">
    <source>
        <dbReference type="Pfam" id="PF06985"/>
    </source>
</evidence>
<feature type="domain" description="Heterokaryon incompatibility" evidence="1">
    <location>
        <begin position="198"/>
        <end position="341"/>
    </location>
</feature>
<dbReference type="EMBL" id="CAJSTJ010000151">
    <property type="protein sequence ID" value="CAG7562545.1"/>
    <property type="molecule type" value="Genomic_DNA"/>
</dbReference>
<evidence type="ECO:0000313" key="3">
    <source>
        <dbReference type="Proteomes" id="UP000693738"/>
    </source>
</evidence>
<dbReference type="PANTHER" id="PTHR33112:SF10">
    <property type="entry name" value="TOL"/>
    <property type="match status" value="1"/>
</dbReference>
<gene>
    <name evidence="2" type="ORF">FEQUK3_LOCUS8240</name>
</gene>
<dbReference type="AlphaFoldDB" id="A0A8J2ISX0"/>
<dbReference type="PANTHER" id="PTHR33112">
    <property type="entry name" value="DOMAIN PROTEIN, PUTATIVE-RELATED"/>
    <property type="match status" value="1"/>
</dbReference>
<sequence>MPRCSFCRTYTITQDRFYLKFHSNLASLKKSAEDGCDFCHLCWKGFRYEWADSQIEAVLRDEAPEGVTKFDPGIWIYVHFTDFSPTVAQPSIIVSCGRYNPINSVRETSHGLSPISIAVYGNDGNAAGSRIPGRICTAEYETNSYITLTRTFLERCIKSHKACKFEGRYEMPTRVIDIDNEGDPPRLVITGPDMKENYVALSYCWGPATDTFTLNCHTMKEMLDGIDGSRLVAAHRDTIALSRQLGIRYIWIDALCIVQGDKQDWERESKLMARVYGNATLTITAGRSGDARNSFIANQYKQLAPCCEFPLEDSGLGTVLVGLRRSRDYGITETRGWCCQEKRLSRRVVFFGEEQLLFFCRTSNYSEDYINHNDRTVSLYSLLNATDGRPQLRKDRLLEHWDNIVVDFSKRQLSNPHDVFAALASIAAPISEALESRYLAGIWECDLIRCLLWKPGYRLNKYLGSATRPSPTRFAPSPVIRAPSWSWAAIQGAVIPVSLGQFRRMKIKDQSGDLFARPKQRGSDIWTADTHCGADKLHMPSCELQILGRIQEAVVLSETPSDSLRRELERSTAIFRRPVLLGHKSVNEGSMSKDIERFVALGIFDFDDEATTKVSCLQLTLKEGLMLRKRDDGTFQRMGLFRPYKEDWFNGVEETEVRLV</sequence>
<protein>
    <recommendedName>
        <fullName evidence="1">Heterokaryon incompatibility domain-containing protein</fullName>
    </recommendedName>
</protein>
<dbReference type="InterPro" id="IPR010730">
    <property type="entry name" value="HET"/>
</dbReference>
<comment type="caution">
    <text evidence="2">The sequence shown here is derived from an EMBL/GenBank/DDBJ whole genome shotgun (WGS) entry which is preliminary data.</text>
</comment>